<dbReference type="Proteomes" id="UP000221438">
    <property type="component" value="Unassembled WGS sequence"/>
</dbReference>
<accession>A0A2C0E5C3</accession>
<evidence type="ECO:0000313" key="3">
    <source>
        <dbReference type="EMBL" id="PGQ07152.1"/>
    </source>
</evidence>
<dbReference type="Pfam" id="PF07992">
    <property type="entry name" value="Pyr_redox_2"/>
    <property type="match status" value="1"/>
</dbReference>
<dbReference type="Gene3D" id="3.50.50.60">
    <property type="entry name" value="FAD/NAD(P)-binding domain"/>
    <property type="match status" value="3"/>
</dbReference>
<evidence type="ECO:0000256" key="1">
    <source>
        <dbReference type="ARBA" id="ARBA00023002"/>
    </source>
</evidence>
<dbReference type="SUPFAM" id="SSF51905">
    <property type="entry name" value="FAD/NAD(P)-binding domain"/>
    <property type="match status" value="1"/>
</dbReference>
<dbReference type="PANTHER" id="PTHR42949">
    <property type="entry name" value="ANAEROBIC GLYCEROL-3-PHOSPHATE DEHYDROGENASE SUBUNIT B"/>
    <property type="match status" value="1"/>
</dbReference>
<organism evidence="3 4">
    <name type="scientific">Bacillus cereus</name>
    <dbReference type="NCBI Taxonomy" id="1396"/>
    <lineage>
        <taxon>Bacteria</taxon>
        <taxon>Bacillati</taxon>
        <taxon>Bacillota</taxon>
        <taxon>Bacilli</taxon>
        <taxon>Bacillales</taxon>
        <taxon>Bacillaceae</taxon>
        <taxon>Bacillus</taxon>
        <taxon>Bacillus cereus group</taxon>
    </lineage>
</organism>
<evidence type="ECO:0000313" key="4">
    <source>
        <dbReference type="Proteomes" id="UP000221438"/>
    </source>
</evidence>
<name>A0A2C0E5C3_BACCE</name>
<dbReference type="InterPro" id="IPR036188">
    <property type="entry name" value="FAD/NAD-bd_sf"/>
</dbReference>
<feature type="domain" description="FAD/NAD(P)-binding" evidence="2">
    <location>
        <begin position="3"/>
        <end position="150"/>
    </location>
</feature>
<sequence length="416" mass="45016">MIDVIIIGAGPAGLSASISCAHFGLNVLVIDEFMKPGGRLLGQLHQEPTGEWWNGIEESKRLHEEAKSLSVDIRCGVSVFNLEKDENSWLIHTNIGTLEASFVLIATGAAEYSIPIPGWTLPGVMSIGAAQVMTNVHRVQVGKKGIIIGANILSFAILNELQLAGINVDHIVLPEKSDLSQKAGEPEEVLNSLLNAAHLAPSALLRIGSRFMKYDWIRKAGLTFYPNNGMKINGTPLHLRKAALEIIGTDQVEGVRVANTDSNGNVINGSEKIYEADFVCIAGGLYPLAELAAVAGCPFYYIPELGGHVPLHSEEMETPLPGLFVAGNITGIESGKIAMAQGTVAGYSIVKQANKTSNPVEKHLQQAIQNVHTVRQKAAIQFNPMVDVGRRKMNEIWRDFQSFEENQQMKAGKISI</sequence>
<protein>
    <submittedName>
        <fullName evidence="3">Sarcosine oxidase subunit alpha</fullName>
    </submittedName>
</protein>
<dbReference type="GO" id="GO:0016491">
    <property type="term" value="F:oxidoreductase activity"/>
    <property type="evidence" value="ECO:0007669"/>
    <property type="project" value="UniProtKB-KW"/>
</dbReference>
<dbReference type="EMBL" id="NUJQ01000026">
    <property type="protein sequence ID" value="PGQ07152.1"/>
    <property type="molecule type" value="Genomic_DNA"/>
</dbReference>
<dbReference type="PRINTS" id="PR00368">
    <property type="entry name" value="FADPNR"/>
</dbReference>
<reference evidence="3 4" key="1">
    <citation type="submission" date="2017-09" db="EMBL/GenBank/DDBJ databases">
        <title>Large-scale bioinformatics analysis of Bacillus genomes uncovers conserved roles of natural products in bacterial physiology.</title>
        <authorList>
            <consortium name="Agbiome Team Llc"/>
            <person name="Bleich R.M."/>
            <person name="Grubbs K.J."/>
            <person name="Santa Maria K.C."/>
            <person name="Allen S.E."/>
            <person name="Farag S."/>
            <person name="Shank E.A."/>
            <person name="Bowers A."/>
        </authorList>
    </citation>
    <scope>NUCLEOTIDE SEQUENCE [LARGE SCALE GENOMIC DNA]</scope>
    <source>
        <strain evidence="3 4">AFS046104</strain>
    </source>
</reference>
<dbReference type="PANTHER" id="PTHR42949:SF3">
    <property type="entry name" value="ANAEROBIC GLYCEROL-3-PHOSPHATE DEHYDROGENASE SUBUNIT B"/>
    <property type="match status" value="1"/>
</dbReference>
<dbReference type="InterPro" id="IPR023753">
    <property type="entry name" value="FAD/NAD-binding_dom"/>
</dbReference>
<dbReference type="PRINTS" id="PR00469">
    <property type="entry name" value="PNDRDTASEII"/>
</dbReference>
<evidence type="ECO:0000259" key="2">
    <source>
        <dbReference type="Pfam" id="PF07992"/>
    </source>
</evidence>
<dbReference type="InterPro" id="IPR051691">
    <property type="entry name" value="Metab_Enz_Cyan_OpOx_G3PDH"/>
</dbReference>
<dbReference type="AlphaFoldDB" id="A0A2C0E5C3"/>
<gene>
    <name evidence="3" type="ORF">COA08_19835</name>
</gene>
<comment type="caution">
    <text evidence="3">The sequence shown here is derived from an EMBL/GenBank/DDBJ whole genome shotgun (WGS) entry which is preliminary data.</text>
</comment>
<keyword evidence="1" id="KW-0560">Oxidoreductase</keyword>
<proteinExistence type="predicted"/>
<dbReference type="RefSeq" id="WP_097829421.1">
    <property type="nucleotide sequence ID" value="NZ_NTUE01000018.1"/>
</dbReference>